<keyword evidence="3" id="KW-1185">Reference proteome</keyword>
<dbReference type="InterPro" id="IPR040031">
    <property type="entry name" value="Codanin-1"/>
</dbReference>
<dbReference type="Proteomes" id="UP000694044">
    <property type="component" value="Unassembled WGS sequence"/>
</dbReference>
<dbReference type="GO" id="GO:0006325">
    <property type="term" value="P:chromatin organization"/>
    <property type="evidence" value="ECO:0007669"/>
    <property type="project" value="TreeGrafter"/>
</dbReference>
<organism evidence="2 3">
    <name type="scientific">Phytophthora pseudosyringae</name>
    <dbReference type="NCBI Taxonomy" id="221518"/>
    <lineage>
        <taxon>Eukaryota</taxon>
        <taxon>Sar</taxon>
        <taxon>Stramenopiles</taxon>
        <taxon>Oomycota</taxon>
        <taxon>Peronosporomycetes</taxon>
        <taxon>Peronosporales</taxon>
        <taxon>Peronosporaceae</taxon>
        <taxon>Phytophthora</taxon>
    </lineage>
</organism>
<dbReference type="AlphaFoldDB" id="A0A8T1VXB9"/>
<feature type="compositionally biased region" description="Gly residues" evidence="1">
    <location>
        <begin position="90"/>
        <end position="102"/>
    </location>
</feature>
<feature type="region of interest" description="Disordered" evidence="1">
    <location>
        <begin position="1"/>
        <end position="30"/>
    </location>
</feature>
<dbReference type="EMBL" id="JAGDFM010000145">
    <property type="protein sequence ID" value="KAG7384540.1"/>
    <property type="molecule type" value="Genomic_DNA"/>
</dbReference>
<evidence type="ECO:0000313" key="3">
    <source>
        <dbReference type="Proteomes" id="UP000694044"/>
    </source>
</evidence>
<feature type="region of interest" description="Disordered" evidence="1">
    <location>
        <begin position="71"/>
        <end position="128"/>
    </location>
</feature>
<evidence type="ECO:0000256" key="1">
    <source>
        <dbReference type="SAM" id="MobiDB-lite"/>
    </source>
</evidence>
<gene>
    <name evidence="2" type="ORF">PHYPSEUDO_002528</name>
</gene>
<comment type="caution">
    <text evidence="2">The sequence shown here is derived from an EMBL/GenBank/DDBJ whole genome shotgun (WGS) entry which is preliminary data.</text>
</comment>
<dbReference type="PANTHER" id="PTHR28678">
    <property type="entry name" value="CODANIN-1"/>
    <property type="match status" value="1"/>
</dbReference>
<evidence type="ECO:0000313" key="2">
    <source>
        <dbReference type="EMBL" id="KAG7384540.1"/>
    </source>
</evidence>
<dbReference type="GO" id="GO:0005634">
    <property type="term" value="C:nucleus"/>
    <property type="evidence" value="ECO:0007669"/>
    <property type="project" value="TreeGrafter"/>
</dbReference>
<name>A0A8T1VXB9_9STRA</name>
<accession>A0A8T1VXB9</accession>
<reference evidence="2" key="1">
    <citation type="submission" date="2021-02" db="EMBL/GenBank/DDBJ databases">
        <authorList>
            <person name="Palmer J.M."/>
        </authorList>
    </citation>
    <scope>NUCLEOTIDE SEQUENCE</scope>
    <source>
        <strain evidence="2">SCRP734</strain>
    </source>
</reference>
<proteinExistence type="predicted"/>
<dbReference type="OrthoDB" id="10564566at2759"/>
<dbReference type="PANTHER" id="PTHR28678:SF1">
    <property type="entry name" value="CODANIN-1"/>
    <property type="match status" value="1"/>
</dbReference>
<protein>
    <submittedName>
        <fullName evidence="2">Uncharacterized protein</fullName>
    </submittedName>
</protein>
<sequence length="169" mass="18735">MDTPTQARSPGSCRRRGRAESAAADGDGCAGHELVQVGSNPFGERDNDLVLKIMEDKLVVQNPDWLRNLNRRFSSQKPLNKAPQPHLQRSGGGSNGSSGGGNRASAKGTNNSVRKNRPEVRTTTSEDDTTKNFTATLDRMKSYFTDNQLFFFHFLHSCDSYEFSELVKH</sequence>